<evidence type="ECO:0000256" key="13">
    <source>
        <dbReference type="PIRSR" id="PIRSR001060-2"/>
    </source>
</evidence>
<dbReference type="GO" id="GO:0016998">
    <property type="term" value="P:cell wall macromolecule catabolic process"/>
    <property type="evidence" value="ECO:0007669"/>
    <property type="project" value="InterPro"/>
</dbReference>
<dbReference type="PROSITE" id="PS00774">
    <property type="entry name" value="CHITINASE_19_2"/>
    <property type="match status" value="1"/>
</dbReference>
<feature type="disulfide bond" evidence="13">
    <location>
        <begin position="273"/>
        <end position="305"/>
    </location>
</feature>
<keyword evidence="4 14" id="KW-0147">Chitin-binding</keyword>
<dbReference type="Pfam" id="PF00187">
    <property type="entry name" value="Chitin_bind_1"/>
    <property type="match status" value="1"/>
</dbReference>
<dbReference type="FunFam" id="3.30.20.10:FF:000001">
    <property type="entry name" value="Endochitinase (Chitinase)"/>
    <property type="match status" value="1"/>
</dbReference>
<dbReference type="PROSITE" id="PS00026">
    <property type="entry name" value="CHIT_BIND_I_1"/>
    <property type="match status" value="1"/>
</dbReference>
<feature type="active site" description="Proton donor" evidence="12">
    <location>
        <position position="136"/>
    </location>
</feature>
<dbReference type="OMA" id="GSDYCQP"/>
<organism evidence="17 18">
    <name type="scientific">Arabis alpina</name>
    <name type="common">Alpine rock-cress</name>
    <dbReference type="NCBI Taxonomy" id="50452"/>
    <lineage>
        <taxon>Eukaryota</taxon>
        <taxon>Viridiplantae</taxon>
        <taxon>Streptophyta</taxon>
        <taxon>Embryophyta</taxon>
        <taxon>Tracheophyta</taxon>
        <taxon>Spermatophyta</taxon>
        <taxon>Magnoliopsida</taxon>
        <taxon>eudicotyledons</taxon>
        <taxon>Gunneridae</taxon>
        <taxon>Pentapetalae</taxon>
        <taxon>rosids</taxon>
        <taxon>malvids</taxon>
        <taxon>Brassicales</taxon>
        <taxon>Brassicaceae</taxon>
        <taxon>Arabideae</taxon>
        <taxon>Arabis</taxon>
    </lineage>
</organism>
<dbReference type="Proteomes" id="UP000029120">
    <property type="component" value="Chromosome 3"/>
</dbReference>
<evidence type="ECO:0000256" key="11">
    <source>
        <dbReference type="ARBA" id="ARBA00023326"/>
    </source>
</evidence>
<accession>A0A087H901</accession>
<evidence type="ECO:0000313" key="17">
    <source>
        <dbReference type="EMBL" id="KFK38603.1"/>
    </source>
</evidence>
<evidence type="ECO:0000256" key="14">
    <source>
        <dbReference type="PROSITE-ProRule" id="PRU00261"/>
    </source>
</evidence>
<dbReference type="Gene3D" id="3.30.60.10">
    <property type="entry name" value="Endochitinase-like"/>
    <property type="match status" value="1"/>
</dbReference>
<dbReference type="AlphaFoldDB" id="A0A087H901"/>
<dbReference type="Pfam" id="PF00182">
    <property type="entry name" value="Glyco_hydro_19"/>
    <property type="match status" value="1"/>
</dbReference>
<keyword evidence="9" id="KW-0119">Carbohydrate metabolism</keyword>
<dbReference type="GO" id="GO:0050832">
    <property type="term" value="P:defense response to fungus"/>
    <property type="evidence" value="ECO:0007669"/>
    <property type="project" value="EnsemblPlants"/>
</dbReference>
<dbReference type="GO" id="GO:0000272">
    <property type="term" value="P:polysaccharide catabolic process"/>
    <property type="evidence" value="ECO:0007669"/>
    <property type="project" value="UniProtKB-KW"/>
</dbReference>
<dbReference type="SUPFAM" id="SSF53955">
    <property type="entry name" value="Lysozyme-like"/>
    <property type="match status" value="1"/>
</dbReference>
<dbReference type="Gene3D" id="1.10.530.10">
    <property type="match status" value="1"/>
</dbReference>
<protein>
    <recommendedName>
        <fullName evidence="3">chitinase</fullName>
        <ecNumber evidence="3">3.2.1.14</ecNumber>
    </recommendedName>
</protein>
<sequence length="343" mass="37247">MKTHLLLFLNFSFLLTCSFGEQCGRQAGGALCPNGLCCSEFGWCGNTEPYCKQPGCQSQCTPGGTPPSGDLSSIITRSQFDDMLKHRNDGACPARNFYTYDAFITAAKSFSGFGTTGDTAARKKEIAAFFGQTSHETTGGWATAPDGPFSWGYCFKQEQNPSSDYCSSSATWPCASGKRYYGRGPMQLTWNYNYGQCGRAIGADLLNNPDLVSNDAVIAFKAAIWFWMTPQSPKPSCHAVIAGQWQPSDADRAAGRLPGYGVITNIINGGLECGRGQDSRVADRIGFYQRYCNIFGVNPGSNLDCYNQRVPVPGGIRDVPANEISGKFESLARFAVDEHNKNE</sequence>
<dbReference type="GO" id="GO:0008843">
    <property type="term" value="F:endochitinase activity"/>
    <property type="evidence" value="ECO:0007669"/>
    <property type="project" value="UniProtKB-EC"/>
</dbReference>
<dbReference type="PIRSF" id="PIRSF001060">
    <property type="entry name" value="Endochitinase"/>
    <property type="match status" value="1"/>
</dbReference>
<evidence type="ECO:0000256" key="15">
    <source>
        <dbReference type="SAM" id="SignalP"/>
    </source>
</evidence>
<feature type="disulfide bond" evidence="13 14">
    <location>
        <begin position="32"/>
        <end position="44"/>
    </location>
</feature>
<dbReference type="CDD" id="cd06921">
    <property type="entry name" value="ChtBD1_GH19_hevein"/>
    <property type="match status" value="1"/>
</dbReference>
<feature type="disulfide bond" evidence="13">
    <location>
        <begin position="166"/>
        <end position="174"/>
    </location>
</feature>
<dbReference type="PANTHER" id="PTHR22595">
    <property type="entry name" value="CHITINASE-RELATED"/>
    <property type="match status" value="1"/>
</dbReference>
<proteinExistence type="inferred from homology"/>
<dbReference type="PROSITE" id="PS50941">
    <property type="entry name" value="CHIT_BIND_I_2"/>
    <property type="match status" value="1"/>
</dbReference>
<dbReference type="InterPro" id="IPR018371">
    <property type="entry name" value="Chitin-binding_1_CS"/>
</dbReference>
<dbReference type="CDD" id="cd00325">
    <property type="entry name" value="chitinase_GH19"/>
    <property type="match status" value="1"/>
</dbReference>
<dbReference type="InterPro" id="IPR023346">
    <property type="entry name" value="Lysozyme-like_dom_sf"/>
</dbReference>
<evidence type="ECO:0000256" key="1">
    <source>
        <dbReference type="ARBA" id="ARBA00000822"/>
    </source>
</evidence>
<keyword evidence="11" id="KW-0624">Polysaccharide degradation</keyword>
<dbReference type="InterPro" id="IPR016283">
    <property type="entry name" value="Glyco_hydro_19"/>
</dbReference>
<dbReference type="GO" id="GO:0006032">
    <property type="term" value="P:chitin catabolic process"/>
    <property type="evidence" value="ECO:0007669"/>
    <property type="project" value="UniProtKB-KW"/>
</dbReference>
<dbReference type="PRINTS" id="PR00451">
    <property type="entry name" value="CHITINBINDNG"/>
</dbReference>
<evidence type="ECO:0000256" key="12">
    <source>
        <dbReference type="PIRSR" id="PIRSR001060-1"/>
    </source>
</evidence>
<keyword evidence="7" id="KW-0146">Chitin degradation</keyword>
<feature type="domain" description="Chitin-binding type-1" evidence="16">
    <location>
        <begin position="20"/>
        <end position="62"/>
    </location>
</feature>
<keyword evidence="5 15" id="KW-0732">Signal</keyword>
<evidence type="ECO:0000259" key="16">
    <source>
        <dbReference type="PROSITE" id="PS50941"/>
    </source>
</evidence>
<evidence type="ECO:0000256" key="9">
    <source>
        <dbReference type="ARBA" id="ARBA00023277"/>
    </source>
</evidence>
<keyword evidence="6" id="KW-0378">Hydrolase</keyword>
<evidence type="ECO:0000256" key="6">
    <source>
        <dbReference type="ARBA" id="ARBA00022801"/>
    </source>
</evidence>
<feature type="disulfide bond" evidence="13">
    <location>
        <begin position="92"/>
        <end position="154"/>
    </location>
</feature>
<name>A0A087H901_ARAAL</name>
<dbReference type="PROSITE" id="PS00773">
    <property type="entry name" value="CHITINASE_19_1"/>
    <property type="match status" value="1"/>
</dbReference>
<evidence type="ECO:0000313" key="18">
    <source>
        <dbReference type="Proteomes" id="UP000029120"/>
    </source>
</evidence>
<dbReference type="GO" id="GO:0008061">
    <property type="term" value="F:chitin binding"/>
    <property type="evidence" value="ECO:0007669"/>
    <property type="project" value="UniProtKB-UniRule"/>
</dbReference>
<reference evidence="18" key="1">
    <citation type="journal article" date="2015" name="Nat. Plants">
        <title>Genome expansion of Arabis alpina linked with retrotransposition and reduced symmetric DNA methylation.</title>
        <authorList>
            <person name="Willing E.M."/>
            <person name="Rawat V."/>
            <person name="Mandakova T."/>
            <person name="Maumus F."/>
            <person name="James G.V."/>
            <person name="Nordstroem K.J."/>
            <person name="Becker C."/>
            <person name="Warthmann N."/>
            <person name="Chica C."/>
            <person name="Szarzynska B."/>
            <person name="Zytnicki M."/>
            <person name="Albani M.C."/>
            <person name="Kiefer C."/>
            <person name="Bergonzi S."/>
            <person name="Castaings L."/>
            <person name="Mateos J.L."/>
            <person name="Berns M.C."/>
            <person name="Bujdoso N."/>
            <person name="Piofczyk T."/>
            <person name="de Lorenzo L."/>
            <person name="Barrero-Sicilia C."/>
            <person name="Mateos I."/>
            <person name="Piednoel M."/>
            <person name="Hagmann J."/>
            <person name="Chen-Min-Tao R."/>
            <person name="Iglesias-Fernandez R."/>
            <person name="Schuster S.C."/>
            <person name="Alonso-Blanco C."/>
            <person name="Roudier F."/>
            <person name="Carbonero P."/>
            <person name="Paz-Ares J."/>
            <person name="Davis S.J."/>
            <person name="Pecinka A."/>
            <person name="Quesneville H."/>
            <person name="Colot V."/>
            <person name="Lysak M.A."/>
            <person name="Weigel D."/>
            <person name="Coupland G."/>
            <person name="Schneeberger K."/>
        </authorList>
    </citation>
    <scope>NUCLEOTIDE SEQUENCE [LARGE SCALE GENOMIC DNA]</scope>
    <source>
        <strain evidence="18">cv. Pajares</strain>
    </source>
</reference>
<dbReference type="Gene3D" id="3.30.20.10">
    <property type="entry name" value="Endochitinase, domain 2"/>
    <property type="match status" value="1"/>
</dbReference>
<evidence type="ECO:0000256" key="3">
    <source>
        <dbReference type="ARBA" id="ARBA00012729"/>
    </source>
</evidence>
<dbReference type="Gene3D" id="3.10.450.10">
    <property type="match status" value="1"/>
</dbReference>
<dbReference type="SUPFAM" id="SSF57016">
    <property type="entry name" value="Plant lectins/antimicrobial peptides"/>
    <property type="match status" value="1"/>
</dbReference>
<keyword evidence="8 13" id="KW-1015">Disulfide bond</keyword>
<dbReference type="SMART" id="SM00270">
    <property type="entry name" value="ChtBD1"/>
    <property type="match status" value="1"/>
</dbReference>
<dbReference type="InterPro" id="IPR001002">
    <property type="entry name" value="Chitin-bd_1"/>
</dbReference>
<feature type="non-terminal residue" evidence="17">
    <location>
        <position position="343"/>
    </location>
</feature>
<evidence type="ECO:0000256" key="7">
    <source>
        <dbReference type="ARBA" id="ARBA00023024"/>
    </source>
</evidence>
<dbReference type="FunFam" id="3.30.60.10:FF:000001">
    <property type="entry name" value="Basic endochitinase"/>
    <property type="match status" value="1"/>
</dbReference>
<feature type="signal peptide" evidence="15">
    <location>
        <begin position="1"/>
        <end position="20"/>
    </location>
</feature>
<dbReference type="eggNOG" id="KOG4742">
    <property type="taxonomic scope" value="Eukaryota"/>
</dbReference>
<evidence type="ECO:0000256" key="10">
    <source>
        <dbReference type="ARBA" id="ARBA00023295"/>
    </source>
</evidence>
<dbReference type="InterPro" id="IPR000726">
    <property type="entry name" value="Glyco_hydro_19_cat"/>
</dbReference>
<comment type="catalytic activity">
    <reaction evidence="1">
        <text>Random endo-hydrolysis of N-acetyl-beta-D-glucosaminide (1-&gt;4)-beta-linkages in chitin and chitodextrins.</text>
        <dbReference type="EC" id="3.2.1.14"/>
    </reaction>
</comment>
<feature type="chain" id="PRO_5001823124" description="chitinase" evidence="15">
    <location>
        <begin position="21"/>
        <end position="343"/>
    </location>
</feature>
<dbReference type="EMBL" id="CM002871">
    <property type="protein sequence ID" value="KFK38603.1"/>
    <property type="molecule type" value="Genomic_DNA"/>
</dbReference>
<keyword evidence="18" id="KW-1185">Reference proteome</keyword>
<feature type="disulfide bond" evidence="13 14">
    <location>
        <begin position="23"/>
        <end position="38"/>
    </location>
</feature>
<dbReference type="OrthoDB" id="5985073at2759"/>
<feature type="disulfide bond" evidence="13 14">
    <location>
        <begin position="56"/>
        <end position="60"/>
    </location>
</feature>
<dbReference type="Gramene" id="KFK38603">
    <property type="protein sequence ID" value="KFK38603"/>
    <property type="gene ID" value="AALP_AA3G135000"/>
</dbReference>
<evidence type="ECO:0000256" key="5">
    <source>
        <dbReference type="ARBA" id="ARBA00022729"/>
    </source>
</evidence>
<evidence type="ECO:0000256" key="8">
    <source>
        <dbReference type="ARBA" id="ARBA00023157"/>
    </source>
</evidence>
<dbReference type="InterPro" id="IPR036861">
    <property type="entry name" value="Endochitinase-like_sf"/>
</dbReference>
<keyword evidence="10" id="KW-0326">Glycosidase</keyword>
<dbReference type="PANTHER" id="PTHR22595:SF171">
    <property type="entry name" value="BASIC ENDOCHITINASE B"/>
    <property type="match status" value="1"/>
</dbReference>
<dbReference type="EC" id="3.2.1.14" evidence="3"/>
<feature type="disulfide bond" evidence="13 14">
    <location>
        <begin position="37"/>
        <end position="51"/>
    </location>
</feature>
<gene>
    <name evidence="17" type="ordered locus">AALP_Aa3g135000</name>
</gene>
<evidence type="ECO:0000256" key="2">
    <source>
        <dbReference type="ARBA" id="ARBA00009373"/>
    </source>
</evidence>
<comment type="similarity">
    <text evidence="2">Belongs to the glycosyl hydrolase 19 family. Chitinase class I subfamily.</text>
</comment>
<evidence type="ECO:0000256" key="4">
    <source>
        <dbReference type="ARBA" id="ARBA00022669"/>
    </source>
</evidence>